<keyword evidence="2" id="KW-0472">Membrane</keyword>
<keyword evidence="2" id="KW-0812">Transmembrane</keyword>
<feature type="compositionally biased region" description="Basic and acidic residues" evidence="1">
    <location>
        <begin position="265"/>
        <end position="282"/>
    </location>
</feature>
<feature type="transmembrane region" description="Helical" evidence="2">
    <location>
        <begin position="106"/>
        <end position="124"/>
    </location>
</feature>
<name>A0A0G4HIK9_9ALVE</name>
<feature type="transmembrane region" description="Helical" evidence="2">
    <location>
        <begin position="130"/>
        <end position="150"/>
    </location>
</feature>
<feature type="transmembrane region" description="Helical" evidence="2">
    <location>
        <begin position="65"/>
        <end position="94"/>
    </location>
</feature>
<feature type="transmembrane region" description="Helical" evidence="2">
    <location>
        <begin position="25"/>
        <end position="45"/>
    </location>
</feature>
<reference evidence="3" key="1">
    <citation type="submission" date="2014-11" db="EMBL/GenBank/DDBJ databases">
        <authorList>
            <person name="Otto D Thomas"/>
            <person name="Naeem Raeece"/>
        </authorList>
    </citation>
    <scope>NUCLEOTIDE SEQUENCE</scope>
</reference>
<proteinExistence type="predicted"/>
<evidence type="ECO:0000256" key="2">
    <source>
        <dbReference type="SAM" id="Phobius"/>
    </source>
</evidence>
<feature type="compositionally biased region" description="Basic and acidic residues" evidence="1">
    <location>
        <begin position="296"/>
        <end position="306"/>
    </location>
</feature>
<dbReference type="VEuPathDB" id="CryptoDB:Cvel_27828"/>
<accession>A0A0G4HIK9</accession>
<evidence type="ECO:0000256" key="1">
    <source>
        <dbReference type="SAM" id="MobiDB-lite"/>
    </source>
</evidence>
<evidence type="ECO:0000313" key="3">
    <source>
        <dbReference type="EMBL" id="CEM43840.1"/>
    </source>
</evidence>
<dbReference type="AlphaFoldDB" id="A0A0G4HIK9"/>
<gene>
    <name evidence="3" type="ORF">Cvel_27828</name>
</gene>
<evidence type="ECO:0008006" key="4">
    <source>
        <dbReference type="Google" id="ProtNLM"/>
    </source>
</evidence>
<protein>
    <recommendedName>
        <fullName evidence="4">Transmembrane protein</fullName>
    </recommendedName>
</protein>
<keyword evidence="2" id="KW-1133">Transmembrane helix</keyword>
<feature type="region of interest" description="Disordered" evidence="1">
    <location>
        <begin position="296"/>
        <end position="317"/>
    </location>
</feature>
<organism evidence="3">
    <name type="scientific">Chromera velia CCMP2878</name>
    <dbReference type="NCBI Taxonomy" id="1169474"/>
    <lineage>
        <taxon>Eukaryota</taxon>
        <taxon>Sar</taxon>
        <taxon>Alveolata</taxon>
        <taxon>Colpodellida</taxon>
        <taxon>Chromeraceae</taxon>
        <taxon>Chromera</taxon>
    </lineage>
</organism>
<feature type="transmembrane region" description="Helical" evidence="2">
    <location>
        <begin position="207"/>
        <end position="229"/>
    </location>
</feature>
<sequence>MTLECKVCCTKFCNGCKNFSRSVPLVALLAAILASAAISLFLSALSAIRPDSVSDEELMQTIQDVVYTFISINTTFATVVVFVALFTGCAFGPCRKIFYDTWCKHLMCCCGQVALVLLFLFGVVLHVVEYLLIVVSGILFAVTGTVTAICKAANKLLENVVSALSSSGWGSFAPKIKEKLGRASTESDSYEFDCAPLEEKTHRSIELIIASCLLALSGFLLCVALWGSLKSVQFEASKPKEPTNVQQAQHKLPGDHVSPLDSEVQEEKPTQAEQEKSASAQDRRLIAVLLSDEREGVPVRRTESSRVEPTPPCQIDV</sequence>
<feature type="region of interest" description="Disordered" evidence="1">
    <location>
        <begin position="240"/>
        <end position="282"/>
    </location>
</feature>
<dbReference type="EMBL" id="CDMZ01002773">
    <property type="protein sequence ID" value="CEM43840.1"/>
    <property type="molecule type" value="Genomic_DNA"/>
</dbReference>